<dbReference type="GO" id="GO:0003824">
    <property type="term" value="F:catalytic activity"/>
    <property type="evidence" value="ECO:0007669"/>
    <property type="project" value="InterPro"/>
</dbReference>
<dbReference type="RefSeq" id="WP_160879146.1">
    <property type="nucleotide sequence ID" value="NZ_WUEK01000011.1"/>
</dbReference>
<reference evidence="2 3" key="1">
    <citation type="submission" date="2019-12" db="EMBL/GenBank/DDBJ databases">
        <authorList>
            <person name="Kun Z."/>
        </authorList>
    </citation>
    <scope>NUCLEOTIDE SEQUENCE [LARGE SCALE GENOMIC DNA]</scope>
    <source>
        <strain evidence="2 3">YIM 123512</strain>
    </source>
</reference>
<gene>
    <name evidence="2" type="ORF">GRQ65_16795</name>
</gene>
<dbReference type="InterPro" id="IPR005135">
    <property type="entry name" value="Endo/exonuclease/phosphatase"/>
</dbReference>
<organism evidence="2 3">
    <name type="scientific">Nocardioides flavescens</name>
    <dbReference type="NCBI Taxonomy" id="2691959"/>
    <lineage>
        <taxon>Bacteria</taxon>
        <taxon>Bacillati</taxon>
        <taxon>Actinomycetota</taxon>
        <taxon>Actinomycetes</taxon>
        <taxon>Propionibacteriales</taxon>
        <taxon>Nocardioidaceae</taxon>
        <taxon>Nocardioides</taxon>
    </lineage>
</organism>
<evidence type="ECO:0000313" key="3">
    <source>
        <dbReference type="Proteomes" id="UP000473325"/>
    </source>
</evidence>
<proteinExistence type="predicted"/>
<dbReference type="Pfam" id="PF03372">
    <property type="entry name" value="Exo_endo_phos"/>
    <property type="match status" value="1"/>
</dbReference>
<sequence length="253" mass="27714">MTDLRIGTWNVQYARGVDKNQARLDHLTSLDADVWVLTETHDELDLSSTHTAVSTEDRYVTPGGRWTTVWTSLPVLERLPVGDPRRCVAVRLGAGRAGELVVYGAVLPWNGDAGPDPSRPARGWDEFYRVVPEQGREWASLRDRYPDATLVVAGDLNHDLGGPHYYGTRAGRALLREHLDAAGLDCLTATDRFEPGILEHPPIDHVCAGPAHGRSLTSTADGWDKVIRGVRLSDHGGTLVSLGVHSERPGRSH</sequence>
<dbReference type="EMBL" id="WUEK01000011">
    <property type="protein sequence ID" value="MXG91209.1"/>
    <property type="molecule type" value="Genomic_DNA"/>
</dbReference>
<feature type="domain" description="Endonuclease/exonuclease/phosphatase" evidence="1">
    <location>
        <begin position="7"/>
        <end position="235"/>
    </location>
</feature>
<dbReference type="SUPFAM" id="SSF56219">
    <property type="entry name" value="DNase I-like"/>
    <property type="match status" value="1"/>
</dbReference>
<comment type="caution">
    <text evidence="2">The sequence shown here is derived from an EMBL/GenBank/DDBJ whole genome shotgun (WGS) entry which is preliminary data.</text>
</comment>
<accession>A0A6L7F1P0</accession>
<protein>
    <recommendedName>
        <fullName evidence="1">Endonuclease/exonuclease/phosphatase domain-containing protein</fullName>
    </recommendedName>
</protein>
<dbReference type="Gene3D" id="3.60.10.10">
    <property type="entry name" value="Endonuclease/exonuclease/phosphatase"/>
    <property type="match status" value="1"/>
</dbReference>
<keyword evidence="3" id="KW-1185">Reference proteome</keyword>
<evidence type="ECO:0000259" key="1">
    <source>
        <dbReference type="Pfam" id="PF03372"/>
    </source>
</evidence>
<dbReference type="AlphaFoldDB" id="A0A6L7F1P0"/>
<name>A0A6L7F1P0_9ACTN</name>
<dbReference type="InterPro" id="IPR036691">
    <property type="entry name" value="Endo/exonu/phosph_ase_sf"/>
</dbReference>
<evidence type="ECO:0000313" key="2">
    <source>
        <dbReference type="EMBL" id="MXG91209.1"/>
    </source>
</evidence>
<dbReference type="Proteomes" id="UP000473325">
    <property type="component" value="Unassembled WGS sequence"/>
</dbReference>